<protein>
    <submittedName>
        <fullName evidence="2">RrF2 family transcriptional regulator</fullName>
    </submittedName>
</protein>
<sequence length="155" mass="17617">MLSKKTKYAIKALMLLGRNYGKDPMQIIKIAEEERIPKKFLEQILLEMRNAGMLYSKKGAGGGYSLNKAPEDIYLSQVMRLIDGPIALLPCVSLNFYRSCEECLEERVCGIRDTFMDVRNAMLQILNDTSIAALINKEKELDLDTPDEIVPKEQK</sequence>
<dbReference type="InterPro" id="IPR000944">
    <property type="entry name" value="Tscrpt_reg_Rrf2"/>
</dbReference>
<name>A0ABW5NIE2_9SPHI</name>
<accession>A0ABW5NIE2</accession>
<dbReference type="InterPro" id="IPR036388">
    <property type="entry name" value="WH-like_DNA-bd_sf"/>
</dbReference>
<evidence type="ECO:0000256" key="1">
    <source>
        <dbReference type="ARBA" id="ARBA00023125"/>
    </source>
</evidence>
<gene>
    <name evidence="2" type="ORF">ACFSQ3_05230</name>
</gene>
<proteinExistence type="predicted"/>
<dbReference type="PANTHER" id="PTHR33221:SF5">
    <property type="entry name" value="HTH-TYPE TRANSCRIPTIONAL REGULATOR ISCR"/>
    <property type="match status" value="1"/>
</dbReference>
<dbReference type="PROSITE" id="PS51197">
    <property type="entry name" value="HTH_RRF2_2"/>
    <property type="match status" value="1"/>
</dbReference>
<dbReference type="EMBL" id="JBHUMA010000004">
    <property type="protein sequence ID" value="MFD2598348.1"/>
    <property type="molecule type" value="Genomic_DNA"/>
</dbReference>
<comment type="caution">
    <text evidence="2">The sequence shown here is derived from an EMBL/GenBank/DDBJ whole genome shotgun (WGS) entry which is preliminary data.</text>
</comment>
<keyword evidence="1" id="KW-0238">DNA-binding</keyword>
<evidence type="ECO:0000313" key="2">
    <source>
        <dbReference type="EMBL" id="MFD2598348.1"/>
    </source>
</evidence>
<keyword evidence="3" id="KW-1185">Reference proteome</keyword>
<reference evidence="3" key="1">
    <citation type="journal article" date="2019" name="Int. J. Syst. Evol. Microbiol.">
        <title>The Global Catalogue of Microorganisms (GCM) 10K type strain sequencing project: providing services to taxonomists for standard genome sequencing and annotation.</title>
        <authorList>
            <consortium name="The Broad Institute Genomics Platform"/>
            <consortium name="The Broad Institute Genome Sequencing Center for Infectious Disease"/>
            <person name="Wu L."/>
            <person name="Ma J."/>
        </authorList>
    </citation>
    <scope>NUCLEOTIDE SEQUENCE [LARGE SCALE GENOMIC DNA]</scope>
    <source>
        <strain evidence="3">KCTC 42248</strain>
    </source>
</reference>
<dbReference type="SUPFAM" id="SSF46785">
    <property type="entry name" value="Winged helix' DNA-binding domain"/>
    <property type="match status" value="1"/>
</dbReference>
<organism evidence="2 3">
    <name type="scientific">Sphingobacterium corticis</name>
    <dbReference type="NCBI Taxonomy" id="1812823"/>
    <lineage>
        <taxon>Bacteria</taxon>
        <taxon>Pseudomonadati</taxon>
        <taxon>Bacteroidota</taxon>
        <taxon>Sphingobacteriia</taxon>
        <taxon>Sphingobacteriales</taxon>
        <taxon>Sphingobacteriaceae</taxon>
        <taxon>Sphingobacterium</taxon>
    </lineage>
</organism>
<dbReference type="InterPro" id="IPR036390">
    <property type="entry name" value="WH_DNA-bd_sf"/>
</dbReference>
<dbReference type="PANTHER" id="PTHR33221">
    <property type="entry name" value="WINGED HELIX-TURN-HELIX TRANSCRIPTIONAL REGULATOR, RRF2 FAMILY"/>
    <property type="match status" value="1"/>
</dbReference>
<dbReference type="Gene3D" id="1.10.10.10">
    <property type="entry name" value="Winged helix-like DNA-binding domain superfamily/Winged helix DNA-binding domain"/>
    <property type="match status" value="1"/>
</dbReference>
<dbReference type="NCBIfam" id="TIGR00738">
    <property type="entry name" value="rrf2_super"/>
    <property type="match status" value="1"/>
</dbReference>
<dbReference type="RefSeq" id="WP_380868170.1">
    <property type="nucleotide sequence ID" value="NZ_JBHUMA010000004.1"/>
</dbReference>
<dbReference type="Pfam" id="PF02082">
    <property type="entry name" value="Rrf2"/>
    <property type="match status" value="1"/>
</dbReference>
<evidence type="ECO:0000313" key="3">
    <source>
        <dbReference type="Proteomes" id="UP001597393"/>
    </source>
</evidence>
<dbReference type="Proteomes" id="UP001597393">
    <property type="component" value="Unassembled WGS sequence"/>
</dbReference>